<dbReference type="InterPro" id="IPR036286">
    <property type="entry name" value="LexA/Signal_pep-like_sf"/>
</dbReference>
<evidence type="ECO:0000256" key="3">
    <source>
        <dbReference type="RuleBase" id="RU362042"/>
    </source>
</evidence>
<dbReference type="InterPro" id="IPR019533">
    <property type="entry name" value="Peptidase_S26"/>
</dbReference>
<evidence type="ECO:0000256" key="1">
    <source>
        <dbReference type="ARBA" id="ARBA00004401"/>
    </source>
</evidence>
<dbReference type="RefSeq" id="WP_260221600.1">
    <property type="nucleotide sequence ID" value="NZ_JAJAGO010000019.1"/>
</dbReference>
<keyword evidence="6" id="KW-1185">Reference proteome</keyword>
<evidence type="ECO:0000313" key="6">
    <source>
        <dbReference type="Proteomes" id="UP001156389"/>
    </source>
</evidence>
<comment type="caution">
    <text evidence="5">The sequence shown here is derived from an EMBL/GenBank/DDBJ whole genome shotgun (WGS) entry which is preliminary data.</text>
</comment>
<comment type="subcellular location">
    <subcellularLocation>
        <location evidence="1">Cell membrane</location>
        <topology evidence="1">Single-pass type II membrane protein</topology>
    </subcellularLocation>
    <subcellularLocation>
        <location evidence="3">Membrane</location>
        <topology evidence="3">Single-pass type II membrane protein</topology>
    </subcellularLocation>
</comment>
<keyword evidence="3" id="KW-1133">Transmembrane helix</keyword>
<comment type="similarity">
    <text evidence="2 3">Belongs to the peptidase S26 family.</text>
</comment>
<comment type="catalytic activity">
    <reaction evidence="3">
        <text>Cleavage of hydrophobic, N-terminal signal or leader sequences from secreted and periplasmic proteins.</text>
        <dbReference type="EC" id="3.4.21.89"/>
    </reaction>
</comment>
<dbReference type="NCBIfam" id="TIGR02227">
    <property type="entry name" value="sigpep_I_bact"/>
    <property type="match status" value="1"/>
</dbReference>
<keyword evidence="3 5" id="KW-0378">Hydrolase</keyword>
<dbReference type="PRINTS" id="PR00727">
    <property type="entry name" value="LEADERPTASE"/>
</dbReference>
<accession>A0ABT2K2E2</accession>
<name>A0ABT2K2E2_9ACTN</name>
<feature type="transmembrane region" description="Helical" evidence="3">
    <location>
        <begin position="211"/>
        <end position="232"/>
    </location>
</feature>
<dbReference type="Gene3D" id="2.10.109.10">
    <property type="entry name" value="Umud Fragment, subunit A"/>
    <property type="match status" value="1"/>
</dbReference>
<dbReference type="Proteomes" id="UP001156389">
    <property type="component" value="Unassembled WGS sequence"/>
</dbReference>
<keyword evidence="3" id="KW-0812">Transmembrane</keyword>
<dbReference type="CDD" id="cd06530">
    <property type="entry name" value="S26_SPase_I"/>
    <property type="match status" value="1"/>
</dbReference>
<feature type="transmembrane region" description="Helical" evidence="3">
    <location>
        <begin position="21"/>
        <end position="42"/>
    </location>
</feature>
<dbReference type="Pfam" id="PF10502">
    <property type="entry name" value="Peptidase_S26"/>
    <property type="match status" value="1"/>
</dbReference>
<proteinExistence type="inferred from homology"/>
<dbReference type="PANTHER" id="PTHR43390">
    <property type="entry name" value="SIGNAL PEPTIDASE I"/>
    <property type="match status" value="1"/>
</dbReference>
<keyword evidence="3" id="KW-0645">Protease</keyword>
<dbReference type="PANTHER" id="PTHR43390:SF1">
    <property type="entry name" value="CHLOROPLAST PROCESSING PEPTIDASE"/>
    <property type="match status" value="1"/>
</dbReference>
<evidence type="ECO:0000313" key="5">
    <source>
        <dbReference type="EMBL" id="MCT2594271.1"/>
    </source>
</evidence>
<comment type="caution">
    <text evidence="3">Lacks conserved residue(s) required for the propagation of feature annotation.</text>
</comment>
<evidence type="ECO:0000256" key="2">
    <source>
        <dbReference type="ARBA" id="ARBA00009370"/>
    </source>
</evidence>
<sequence>MGTAGRTRAPGTGRRGQLLSGLAVALGCVLFLGGFVWGALVYQPYTVPTDSMDPTVKAGDRVLAERTDGGAVRRGDVVVFQDSVWGDLPMVKRVVGVGGDTVACCDKQGRLTINGKAVDEPYLSDGGPASDTGFEETVPEGKLFLLGDQRRGSQDSRVRLDSDHWAVDRSAVDARVDAVAWPMASFGTISRPESFAALPGGVSDEGPLKPLVLAIVTGVVLILGGAAHGPIARRRARTPRSRPQG</sequence>
<evidence type="ECO:0000259" key="4">
    <source>
        <dbReference type="Pfam" id="PF10502"/>
    </source>
</evidence>
<protein>
    <recommendedName>
        <fullName evidence="3">Signal peptidase I</fullName>
        <ecNumber evidence="3">3.4.21.89</ecNumber>
    </recommendedName>
</protein>
<dbReference type="SUPFAM" id="SSF51306">
    <property type="entry name" value="LexA/Signal peptidase"/>
    <property type="match status" value="1"/>
</dbReference>
<gene>
    <name evidence="5" type="primary">lepB</name>
    <name evidence="5" type="ORF">LHJ74_30930</name>
</gene>
<dbReference type="EMBL" id="JAJAGO010000019">
    <property type="protein sequence ID" value="MCT2594271.1"/>
    <property type="molecule type" value="Genomic_DNA"/>
</dbReference>
<dbReference type="GO" id="GO:0009003">
    <property type="term" value="F:signal peptidase activity"/>
    <property type="evidence" value="ECO:0007669"/>
    <property type="project" value="UniProtKB-EC"/>
</dbReference>
<dbReference type="EC" id="3.4.21.89" evidence="3"/>
<organism evidence="5 6">
    <name type="scientific">Streptomyces gossypii</name>
    <dbReference type="NCBI Taxonomy" id="2883101"/>
    <lineage>
        <taxon>Bacteria</taxon>
        <taxon>Bacillati</taxon>
        <taxon>Actinomycetota</taxon>
        <taxon>Actinomycetes</taxon>
        <taxon>Kitasatosporales</taxon>
        <taxon>Streptomycetaceae</taxon>
        <taxon>Streptomyces</taxon>
    </lineage>
</organism>
<reference evidence="5 6" key="1">
    <citation type="submission" date="2021-10" db="EMBL/GenBank/DDBJ databases">
        <title>Streptomyces gossypii sp. nov., isolated from soil collected from cotton field.</title>
        <authorList>
            <person name="Ge X."/>
            <person name="Chen X."/>
            <person name="Liu W."/>
        </authorList>
    </citation>
    <scope>NUCLEOTIDE SEQUENCE [LARGE SCALE GENOMIC DNA]</scope>
    <source>
        <strain evidence="5 6">N2-109</strain>
    </source>
</reference>
<feature type="domain" description="Peptidase S26" evidence="4">
    <location>
        <begin position="28"/>
        <end position="181"/>
    </location>
</feature>
<keyword evidence="3" id="KW-0472">Membrane</keyword>
<dbReference type="PROSITE" id="PS51257">
    <property type="entry name" value="PROKAR_LIPOPROTEIN"/>
    <property type="match status" value="1"/>
</dbReference>
<dbReference type="InterPro" id="IPR000223">
    <property type="entry name" value="Pept_S26A_signal_pept_1"/>
</dbReference>